<accession>A0A2I0VPF6</accession>
<keyword evidence="2" id="KW-1185">Reference proteome</keyword>
<evidence type="ECO:0000313" key="2">
    <source>
        <dbReference type="Proteomes" id="UP000233837"/>
    </source>
</evidence>
<dbReference type="Proteomes" id="UP000233837">
    <property type="component" value="Unassembled WGS sequence"/>
</dbReference>
<dbReference type="EMBL" id="KZ503363">
    <property type="protein sequence ID" value="PKU65290.1"/>
    <property type="molecule type" value="Genomic_DNA"/>
</dbReference>
<dbReference type="AlphaFoldDB" id="A0A2I0VPF6"/>
<name>A0A2I0VPF6_9ASPA</name>
<gene>
    <name evidence="1" type="ORF">MA16_Dca026169</name>
</gene>
<protein>
    <submittedName>
        <fullName evidence="1">Uncharacterized protein</fullName>
    </submittedName>
</protein>
<proteinExistence type="predicted"/>
<reference evidence="1 2" key="1">
    <citation type="journal article" date="2016" name="Sci. Rep.">
        <title>The Dendrobium catenatum Lindl. genome sequence provides insights into polysaccharide synthase, floral development and adaptive evolution.</title>
        <authorList>
            <person name="Zhang G.Q."/>
            <person name="Xu Q."/>
            <person name="Bian C."/>
            <person name="Tsai W.C."/>
            <person name="Yeh C.M."/>
            <person name="Liu K.W."/>
            <person name="Yoshida K."/>
            <person name="Zhang L.S."/>
            <person name="Chang S.B."/>
            <person name="Chen F."/>
            <person name="Shi Y."/>
            <person name="Su Y.Y."/>
            <person name="Zhang Y.Q."/>
            <person name="Chen L.J."/>
            <person name="Yin Y."/>
            <person name="Lin M."/>
            <person name="Huang H."/>
            <person name="Deng H."/>
            <person name="Wang Z.W."/>
            <person name="Zhu S.L."/>
            <person name="Zhao X."/>
            <person name="Deng C."/>
            <person name="Niu S.C."/>
            <person name="Huang J."/>
            <person name="Wang M."/>
            <person name="Liu G.H."/>
            <person name="Yang H.J."/>
            <person name="Xiao X.J."/>
            <person name="Hsiao Y.Y."/>
            <person name="Wu W.L."/>
            <person name="Chen Y.Y."/>
            <person name="Mitsuda N."/>
            <person name="Ohme-Takagi M."/>
            <person name="Luo Y.B."/>
            <person name="Van de Peer Y."/>
            <person name="Liu Z.J."/>
        </authorList>
    </citation>
    <scope>NUCLEOTIDE SEQUENCE [LARGE SCALE GENOMIC DNA]</scope>
    <source>
        <tissue evidence="1">The whole plant</tissue>
    </source>
</reference>
<evidence type="ECO:0000313" key="1">
    <source>
        <dbReference type="EMBL" id="PKU65290.1"/>
    </source>
</evidence>
<organism evidence="1 2">
    <name type="scientific">Dendrobium catenatum</name>
    <dbReference type="NCBI Taxonomy" id="906689"/>
    <lineage>
        <taxon>Eukaryota</taxon>
        <taxon>Viridiplantae</taxon>
        <taxon>Streptophyta</taxon>
        <taxon>Embryophyta</taxon>
        <taxon>Tracheophyta</taxon>
        <taxon>Spermatophyta</taxon>
        <taxon>Magnoliopsida</taxon>
        <taxon>Liliopsida</taxon>
        <taxon>Asparagales</taxon>
        <taxon>Orchidaceae</taxon>
        <taxon>Epidendroideae</taxon>
        <taxon>Malaxideae</taxon>
        <taxon>Dendrobiinae</taxon>
        <taxon>Dendrobium</taxon>
    </lineage>
</organism>
<sequence>MANPETEYGLTYDEDGFEDILQSTFFDVNTRVDHTVEDYIEHILDTLVEAIEEQFEGGEWRISTDP</sequence>
<reference evidence="1 2" key="2">
    <citation type="journal article" date="2017" name="Nature">
        <title>The Apostasia genome and the evolution of orchids.</title>
        <authorList>
            <person name="Zhang G.Q."/>
            <person name="Liu K.W."/>
            <person name="Li Z."/>
            <person name="Lohaus R."/>
            <person name="Hsiao Y.Y."/>
            <person name="Niu S.C."/>
            <person name="Wang J.Y."/>
            <person name="Lin Y.C."/>
            <person name="Xu Q."/>
            <person name="Chen L.J."/>
            <person name="Yoshida K."/>
            <person name="Fujiwara S."/>
            <person name="Wang Z.W."/>
            <person name="Zhang Y.Q."/>
            <person name="Mitsuda N."/>
            <person name="Wang M."/>
            <person name="Liu G.H."/>
            <person name="Pecoraro L."/>
            <person name="Huang H.X."/>
            <person name="Xiao X.J."/>
            <person name="Lin M."/>
            <person name="Wu X.Y."/>
            <person name="Wu W.L."/>
            <person name="Chen Y.Y."/>
            <person name="Chang S.B."/>
            <person name="Sakamoto S."/>
            <person name="Ohme-Takagi M."/>
            <person name="Yagi M."/>
            <person name="Zeng S.J."/>
            <person name="Shen C.Y."/>
            <person name="Yeh C.M."/>
            <person name="Luo Y.B."/>
            <person name="Tsai W.C."/>
            <person name="Van de Peer Y."/>
            <person name="Liu Z.J."/>
        </authorList>
    </citation>
    <scope>NUCLEOTIDE SEQUENCE [LARGE SCALE GENOMIC DNA]</scope>
    <source>
        <tissue evidence="1">The whole plant</tissue>
    </source>
</reference>